<proteinExistence type="predicted"/>
<dbReference type="RefSeq" id="YP_010246174.1">
    <property type="nucleotide sequence ID" value="NC_060133.1"/>
</dbReference>
<dbReference type="GeneID" id="70080710"/>
<accession>A0A7G8LIN2</accession>
<gene>
    <name evidence="1" type="primary">61</name>
    <name evidence="1" type="ORF">SEA_RABBITRUN_61</name>
</gene>
<dbReference type="Proteomes" id="UP000515957">
    <property type="component" value="Segment"/>
</dbReference>
<evidence type="ECO:0000313" key="2">
    <source>
        <dbReference type="Proteomes" id="UP000515957"/>
    </source>
</evidence>
<reference evidence="1 2" key="1">
    <citation type="submission" date="2020-06" db="EMBL/GenBank/DDBJ databases">
        <authorList>
            <person name="Herren C.D."/>
            <person name="Smith Caldas M."/>
            <person name="Brooke G.M."/>
            <person name="Cabrera L.J."/>
            <person name="Caudill C.B."/>
            <person name="Ewell K.O."/>
            <person name="Haas C.L."/>
            <person name="Shapland G.L."/>
            <person name="Sitek C.J."/>
            <person name="Thompson J.S."/>
            <person name="Pollenz R.S."/>
            <person name="Garlena R.A."/>
            <person name="Russell D.A."/>
            <person name="Pope W.H."/>
            <person name="Jacobs-Sera D."/>
            <person name="Hatfull G.F."/>
        </authorList>
    </citation>
    <scope>NUCLEOTIDE SEQUENCE [LARGE SCALE GENOMIC DNA]</scope>
</reference>
<name>A0A7G8LIN2_9CAUD</name>
<organism evidence="1 2">
    <name type="scientific">Gordonia phage Rabbitrun</name>
    <dbReference type="NCBI Taxonomy" id="2762280"/>
    <lineage>
        <taxon>Viruses</taxon>
        <taxon>Duplodnaviria</taxon>
        <taxon>Heunggongvirae</taxon>
        <taxon>Uroviricota</taxon>
        <taxon>Caudoviricetes</taxon>
        <taxon>Deeyouvirinae</taxon>
        <taxon>Nevillevirus</taxon>
        <taxon>Nevillevirus rabbitrun</taxon>
    </lineage>
</organism>
<protein>
    <submittedName>
        <fullName evidence="1">Uncharacterized protein</fullName>
    </submittedName>
</protein>
<sequence length="126" mass="14351">MSDAGVDRAKVARRLWVLSEMCQQLPDNSEHPFTRFRVAKTALSRAKAQALLKAPIRDPQDETRKMTGDDREAWTLAQPEVIAAEDELVVAEAAWNYYQEQTWARKDEAEYLRTLSADARADMALL</sequence>
<keyword evidence="2" id="KW-1185">Reference proteome</keyword>
<evidence type="ECO:0000313" key="1">
    <source>
        <dbReference type="EMBL" id="QNJ57104.1"/>
    </source>
</evidence>
<dbReference type="KEGG" id="vg:70080710"/>
<dbReference type="EMBL" id="MT658805">
    <property type="protein sequence ID" value="QNJ57104.1"/>
    <property type="molecule type" value="Genomic_DNA"/>
</dbReference>